<name>A0ABQ1VIF6_9RHOB</name>
<dbReference type="Proteomes" id="UP000640509">
    <property type="component" value="Unassembled WGS sequence"/>
</dbReference>
<evidence type="ECO:0000313" key="3">
    <source>
        <dbReference type="Proteomes" id="UP000640509"/>
    </source>
</evidence>
<proteinExistence type="predicted"/>
<accession>A0ABQ1VIF6</accession>
<sequence length="139" mass="15835">MTRNTALAATLALPFLVAACGTPQERCISNNTSEYRTVSSLLAEVEGNLARGYAWEERQVVRDRLTQCRTVWRDKDGNRVVGYEPCWRDYVDTQRYRVPIDPAAEERKRDNLAARQEKLRGRAEAVVQACRAAYPEEQG</sequence>
<reference evidence="3" key="1">
    <citation type="journal article" date="2019" name="Int. J. Syst. Evol. Microbiol.">
        <title>The Global Catalogue of Microorganisms (GCM) 10K type strain sequencing project: providing services to taxonomists for standard genome sequencing and annotation.</title>
        <authorList>
            <consortium name="The Broad Institute Genomics Platform"/>
            <consortium name="The Broad Institute Genome Sequencing Center for Infectious Disease"/>
            <person name="Wu L."/>
            <person name="Ma J."/>
        </authorList>
    </citation>
    <scope>NUCLEOTIDE SEQUENCE [LARGE SCALE GENOMIC DNA]</scope>
    <source>
        <strain evidence="3">CGMCC 1.15419</strain>
    </source>
</reference>
<evidence type="ECO:0000313" key="2">
    <source>
        <dbReference type="EMBL" id="GGF64790.1"/>
    </source>
</evidence>
<dbReference type="PROSITE" id="PS51257">
    <property type="entry name" value="PROKAR_LIPOPROTEIN"/>
    <property type="match status" value="1"/>
</dbReference>
<dbReference type="EMBL" id="BMIV01000004">
    <property type="protein sequence ID" value="GGF64790.1"/>
    <property type="molecule type" value="Genomic_DNA"/>
</dbReference>
<keyword evidence="3" id="KW-1185">Reference proteome</keyword>
<protein>
    <submittedName>
        <fullName evidence="2">Uncharacterized protein</fullName>
    </submittedName>
</protein>
<comment type="caution">
    <text evidence="2">The sequence shown here is derived from an EMBL/GenBank/DDBJ whole genome shotgun (WGS) entry which is preliminary data.</text>
</comment>
<evidence type="ECO:0000256" key="1">
    <source>
        <dbReference type="SAM" id="SignalP"/>
    </source>
</evidence>
<organism evidence="2 3">
    <name type="scientific">Paracoccus acridae</name>
    <dbReference type="NCBI Taxonomy" id="1795310"/>
    <lineage>
        <taxon>Bacteria</taxon>
        <taxon>Pseudomonadati</taxon>
        <taxon>Pseudomonadota</taxon>
        <taxon>Alphaproteobacteria</taxon>
        <taxon>Rhodobacterales</taxon>
        <taxon>Paracoccaceae</taxon>
        <taxon>Paracoccus</taxon>
    </lineage>
</organism>
<dbReference type="RefSeq" id="WP_103171238.1">
    <property type="nucleotide sequence ID" value="NZ_BMIV01000004.1"/>
</dbReference>
<feature type="signal peptide" evidence="1">
    <location>
        <begin position="1"/>
        <end position="19"/>
    </location>
</feature>
<gene>
    <name evidence="2" type="ORF">GCM10011402_16230</name>
</gene>
<feature type="chain" id="PRO_5045322575" evidence="1">
    <location>
        <begin position="20"/>
        <end position="139"/>
    </location>
</feature>
<keyword evidence="1" id="KW-0732">Signal</keyword>